<dbReference type="Proteomes" id="UP000094527">
    <property type="component" value="Unassembled WGS sequence"/>
</dbReference>
<protein>
    <submittedName>
        <fullName evidence="2">Uncharacterized protein</fullName>
    </submittedName>
</protein>
<comment type="caution">
    <text evidence="2">The sequence shown here is derived from an EMBL/GenBank/DDBJ whole genome shotgun (WGS) entry which is preliminary data.</text>
</comment>
<organism evidence="2 3">
    <name type="scientific">Orchesella cincta</name>
    <name type="common">Springtail</name>
    <name type="synonym">Podura cincta</name>
    <dbReference type="NCBI Taxonomy" id="48709"/>
    <lineage>
        <taxon>Eukaryota</taxon>
        <taxon>Metazoa</taxon>
        <taxon>Ecdysozoa</taxon>
        <taxon>Arthropoda</taxon>
        <taxon>Hexapoda</taxon>
        <taxon>Collembola</taxon>
        <taxon>Entomobryomorpha</taxon>
        <taxon>Entomobryoidea</taxon>
        <taxon>Orchesellidae</taxon>
        <taxon>Orchesellinae</taxon>
        <taxon>Orchesella</taxon>
    </lineage>
</organism>
<sequence>MKAIFSLFLIALVIMTCNKTKTVQASPVDSGSAATASNPDRVAAHILPVIPEGGSLQQTPQILPVPPVAP</sequence>
<feature type="signal peptide" evidence="1">
    <location>
        <begin position="1"/>
        <end position="25"/>
    </location>
</feature>
<reference evidence="2 3" key="1">
    <citation type="journal article" date="2016" name="Genome Biol. Evol.">
        <title>Gene Family Evolution Reflects Adaptation to Soil Environmental Stressors in the Genome of the Collembolan Orchesella cincta.</title>
        <authorList>
            <person name="Faddeeva-Vakhrusheva A."/>
            <person name="Derks M.F."/>
            <person name="Anvar S.Y."/>
            <person name="Agamennone V."/>
            <person name="Suring W."/>
            <person name="Smit S."/>
            <person name="van Straalen N.M."/>
            <person name="Roelofs D."/>
        </authorList>
    </citation>
    <scope>NUCLEOTIDE SEQUENCE [LARGE SCALE GENOMIC DNA]</scope>
    <source>
        <tissue evidence="2">Mixed pool</tissue>
    </source>
</reference>
<keyword evidence="1" id="KW-0732">Signal</keyword>
<accession>A0A1D2N0G2</accession>
<evidence type="ECO:0000313" key="2">
    <source>
        <dbReference type="EMBL" id="ODM98776.1"/>
    </source>
</evidence>
<name>A0A1D2N0G2_ORCCI</name>
<feature type="chain" id="PRO_5008904842" evidence="1">
    <location>
        <begin position="26"/>
        <end position="70"/>
    </location>
</feature>
<evidence type="ECO:0000313" key="3">
    <source>
        <dbReference type="Proteomes" id="UP000094527"/>
    </source>
</evidence>
<gene>
    <name evidence="2" type="ORF">Ocin01_07898</name>
</gene>
<dbReference type="AlphaFoldDB" id="A0A1D2N0G2"/>
<evidence type="ECO:0000256" key="1">
    <source>
        <dbReference type="SAM" id="SignalP"/>
    </source>
</evidence>
<keyword evidence="3" id="KW-1185">Reference proteome</keyword>
<dbReference type="EMBL" id="LJIJ01000322">
    <property type="protein sequence ID" value="ODM98776.1"/>
    <property type="molecule type" value="Genomic_DNA"/>
</dbReference>
<proteinExistence type="predicted"/>